<evidence type="ECO:0000313" key="4">
    <source>
        <dbReference type="EMBL" id="ABK14439.1"/>
    </source>
</evidence>
<dbReference type="STRING" id="349307.Mthe_0649"/>
<dbReference type="Pfam" id="PF12469">
    <property type="entry name" value="Cmr2_N"/>
    <property type="match status" value="1"/>
</dbReference>
<feature type="domain" description="GGDEF" evidence="3">
    <location>
        <begin position="361"/>
        <end position="489"/>
    </location>
</feature>
<keyword evidence="2" id="KW-0051">Antiviral defense</keyword>
<dbReference type="InterPro" id="IPR000160">
    <property type="entry name" value="GGDEF_dom"/>
</dbReference>
<evidence type="ECO:0000256" key="1">
    <source>
        <dbReference type="ARBA" id="ARBA00022741"/>
    </source>
</evidence>
<protein>
    <submittedName>
        <fullName evidence="4">CRISPR-associated protein, Cmr2 family</fullName>
    </submittedName>
</protein>
<dbReference type="HOGENOM" id="CLU_012640_1_0_2"/>
<dbReference type="EMBL" id="CP000477">
    <property type="protein sequence ID" value="ABK14439.1"/>
    <property type="molecule type" value="Genomic_DNA"/>
</dbReference>
<dbReference type="InterPro" id="IPR038242">
    <property type="entry name" value="Cmr2_N"/>
</dbReference>
<sequence length="638" mass="72021">MSMSDSSSEINFTIGPVQGFIAQARRTRDLWSGSFLLSYLSGCAMAEIRRCDGRIKVPDVEGDQLLRWIESDGEGAPPRIGTLPNRFVASAEDPAGAARSAAEGVRSRWKKIADCVWNKYVEGVADQGKNTREIWERQVNNFWEIHWTIGAMEGMEARKNWRICTDWSDGRPTIEWGDHCTIMSDWQEISGYVRSIERKKQDDFWKEIRQETSGMDLRSDERLCAIALIKRMFPSVAEDAIGWEVSADRWPSTLYVAAIPWLSAVIESAERDYANDYAKKAFSYAEHIQRKGVAEQIFGRKDLFLEIDANFYHTTSLKNPKSTPLKMTPEDGDEPEDVRRRREELIECLEELYNKKGKPSPFYAMLLMDGDNMGRLIRESGEAVSRALASFAKDVERVVHDNLGVLVYAGGDDVLAMLPVERAMSCAYRLSVSFAESFEAQGMEATISAGLVFASHRVPLRSVMREAHSILDDIAKDENGRGSMAVSVLKGSGRYCRWVSSWKGAVSPENEVVLERLAKNLSEKPDGIEASSSFFYKSRELLLMLAGEQRWSPGMFFDLSHLGGLDIETLLQAEYLNALEHRSEITEEVRDSAVRYVRDLLSVSRRHRGPEHERATGKEICADGMLLVKFLSQKGVQE</sequence>
<dbReference type="PROSITE" id="PS50887">
    <property type="entry name" value="GGDEF"/>
    <property type="match status" value="1"/>
</dbReference>
<evidence type="ECO:0000313" key="5">
    <source>
        <dbReference type="Proteomes" id="UP000000674"/>
    </source>
</evidence>
<dbReference type="Gene3D" id="3.30.70.270">
    <property type="match status" value="1"/>
</dbReference>
<dbReference type="Pfam" id="PF22335">
    <property type="entry name" value="Cas10-Cmr2_palm2"/>
    <property type="match status" value="1"/>
</dbReference>
<dbReference type="InterPro" id="IPR013407">
    <property type="entry name" value="CRISPR-assoc_prot_Cmr2"/>
</dbReference>
<evidence type="ECO:0000259" key="3">
    <source>
        <dbReference type="PROSITE" id="PS50887"/>
    </source>
</evidence>
<dbReference type="GO" id="GO:0051607">
    <property type="term" value="P:defense response to virus"/>
    <property type="evidence" value="ECO:0007669"/>
    <property type="project" value="UniProtKB-KW"/>
</dbReference>
<keyword evidence="5" id="KW-1185">Reference proteome</keyword>
<keyword evidence="1" id="KW-0547">Nucleotide-binding</keyword>
<reference evidence="4 5" key="1">
    <citation type="submission" date="2006-10" db="EMBL/GenBank/DDBJ databases">
        <title>Complete sequence of Methanosaeta thermophila PT.</title>
        <authorList>
            <consortium name="US DOE Joint Genome Institute"/>
            <person name="Copeland A."/>
            <person name="Lucas S."/>
            <person name="Lapidus A."/>
            <person name="Barry K."/>
            <person name="Detter J.C."/>
            <person name="Glavina del Rio T."/>
            <person name="Hammon N."/>
            <person name="Israni S."/>
            <person name="Pitluck S."/>
            <person name="Chain P."/>
            <person name="Malfatti S."/>
            <person name="Shin M."/>
            <person name="Vergez L."/>
            <person name="Schmutz J."/>
            <person name="Larimer F."/>
            <person name="Land M."/>
            <person name="Hauser L."/>
            <person name="Kyrpides N."/>
            <person name="Kim E."/>
            <person name="Smith K.S."/>
            <person name="Ingram-Smith C."/>
            <person name="Richardson P."/>
        </authorList>
    </citation>
    <scope>NUCLEOTIDE SEQUENCE [LARGE SCALE GENOMIC DNA]</scope>
    <source>
        <strain evidence="5">DSM 6194 / JCM 14653 / NBRC 101360 / PT</strain>
    </source>
</reference>
<dbReference type="GO" id="GO:0000166">
    <property type="term" value="F:nucleotide binding"/>
    <property type="evidence" value="ECO:0007669"/>
    <property type="project" value="UniProtKB-KW"/>
</dbReference>
<dbReference type="AlphaFoldDB" id="A0B6W5"/>
<dbReference type="Gene3D" id="3.30.70.2220">
    <property type="entry name" value="CRISPR-Cas system, Cmr2 subunit, D1 domain, cysteine cluster"/>
    <property type="match status" value="1"/>
</dbReference>
<dbReference type="InterPro" id="IPR043128">
    <property type="entry name" value="Rev_trsase/Diguanyl_cyclase"/>
</dbReference>
<dbReference type="NCBIfam" id="TIGR02577">
    <property type="entry name" value="cas_TM1794_Cmr2"/>
    <property type="match status" value="1"/>
</dbReference>
<name>A0B6W5_METTP</name>
<proteinExistence type="predicted"/>
<organism evidence="4 5">
    <name type="scientific">Methanothrix thermoacetophila (strain DSM 6194 / JCM 14653 / NBRC 101360 / PT)</name>
    <name type="common">Methanosaeta thermophila</name>
    <dbReference type="NCBI Taxonomy" id="349307"/>
    <lineage>
        <taxon>Archaea</taxon>
        <taxon>Methanobacteriati</taxon>
        <taxon>Methanobacteriota</taxon>
        <taxon>Stenosarchaea group</taxon>
        <taxon>Methanomicrobia</taxon>
        <taxon>Methanotrichales</taxon>
        <taxon>Methanotrichaceae</taxon>
        <taxon>Methanothrix</taxon>
    </lineage>
</organism>
<dbReference type="InterPro" id="IPR054767">
    <property type="entry name" value="Cas10-Cmr2_palm2"/>
</dbReference>
<dbReference type="InterPro" id="IPR024615">
    <property type="entry name" value="CRISPR-assoc_Cmr2_N"/>
</dbReference>
<evidence type="ECO:0000256" key="2">
    <source>
        <dbReference type="ARBA" id="ARBA00023118"/>
    </source>
</evidence>
<dbReference type="Proteomes" id="UP000000674">
    <property type="component" value="Chromosome"/>
</dbReference>
<accession>A0B6W5</accession>
<dbReference type="KEGG" id="mtp:Mthe_0649"/>
<gene>
    <name evidence="4" type="ordered locus">Mthe_0649</name>
</gene>